<dbReference type="Pfam" id="PF02361">
    <property type="entry name" value="CbiQ"/>
    <property type="match status" value="1"/>
</dbReference>
<proteinExistence type="predicted"/>
<comment type="subcellular location">
    <subcellularLocation>
        <location evidence="1">Membrane</location>
        <topology evidence="1">Multi-pass membrane protein</topology>
    </subcellularLocation>
</comment>
<gene>
    <name evidence="7" type="primary">ecfT_3</name>
    <name evidence="7" type="ORF">DFSSTS7063_00822</name>
</gene>
<reference evidence="7 8" key="1">
    <citation type="submission" date="2019-07" db="EMBL/GenBank/DDBJ databases">
        <authorList>
            <person name="Hibberd C M."/>
            <person name="Gehrig L. J."/>
            <person name="Chang H.-W."/>
            <person name="Venkatesh S."/>
        </authorList>
    </citation>
    <scope>NUCLEOTIDE SEQUENCE [LARGE SCALE GENOMIC DNA]</scope>
    <source>
        <strain evidence="7">Dorea_formicigenerans_SSTS_Bg7063</strain>
    </source>
</reference>
<accession>A0A564SVX4</accession>
<evidence type="ECO:0000256" key="6">
    <source>
        <dbReference type="SAM" id="Phobius"/>
    </source>
</evidence>
<feature type="transmembrane region" description="Helical" evidence="6">
    <location>
        <begin position="217"/>
        <end position="239"/>
    </location>
</feature>
<evidence type="ECO:0000256" key="3">
    <source>
        <dbReference type="ARBA" id="ARBA00022692"/>
    </source>
</evidence>
<evidence type="ECO:0000256" key="1">
    <source>
        <dbReference type="ARBA" id="ARBA00004141"/>
    </source>
</evidence>
<feature type="transmembrane region" description="Helical" evidence="6">
    <location>
        <begin position="98"/>
        <end position="117"/>
    </location>
</feature>
<dbReference type="RefSeq" id="WP_080656559.1">
    <property type="nucleotide sequence ID" value="NZ_CABHNI010000015.1"/>
</dbReference>
<dbReference type="GO" id="GO:0005886">
    <property type="term" value="C:plasma membrane"/>
    <property type="evidence" value="ECO:0007669"/>
    <property type="project" value="UniProtKB-ARBA"/>
</dbReference>
<evidence type="ECO:0000313" key="7">
    <source>
        <dbReference type="EMBL" id="VUW99285.1"/>
    </source>
</evidence>
<dbReference type="InterPro" id="IPR003339">
    <property type="entry name" value="ABC/ECF_trnsptr_transmembrane"/>
</dbReference>
<evidence type="ECO:0000313" key="8">
    <source>
        <dbReference type="Proteomes" id="UP000358366"/>
    </source>
</evidence>
<name>A0A564SVX4_9FIRM</name>
<organism evidence="7 8">
    <name type="scientific">Dorea formicigenerans</name>
    <dbReference type="NCBI Taxonomy" id="39486"/>
    <lineage>
        <taxon>Bacteria</taxon>
        <taxon>Bacillati</taxon>
        <taxon>Bacillota</taxon>
        <taxon>Clostridia</taxon>
        <taxon>Lachnospirales</taxon>
        <taxon>Lachnospiraceae</taxon>
        <taxon>Dorea</taxon>
    </lineage>
</organism>
<dbReference type="InterPro" id="IPR051611">
    <property type="entry name" value="ECF_transporter_component"/>
</dbReference>
<keyword evidence="4 6" id="KW-1133">Transmembrane helix</keyword>
<keyword evidence="5 6" id="KW-0472">Membrane</keyword>
<dbReference type="AlphaFoldDB" id="A0A564SVX4"/>
<feature type="transmembrane region" description="Helical" evidence="6">
    <location>
        <begin position="21"/>
        <end position="37"/>
    </location>
</feature>
<dbReference type="PANTHER" id="PTHR34857">
    <property type="entry name" value="SLL0384 PROTEIN"/>
    <property type="match status" value="1"/>
</dbReference>
<keyword evidence="3 6" id="KW-0812">Transmembrane</keyword>
<dbReference type="EMBL" id="CABHNI010000015">
    <property type="protein sequence ID" value="VUW99285.1"/>
    <property type="molecule type" value="Genomic_DNA"/>
</dbReference>
<evidence type="ECO:0000256" key="5">
    <source>
        <dbReference type="ARBA" id="ARBA00023136"/>
    </source>
</evidence>
<feature type="transmembrane region" description="Helical" evidence="6">
    <location>
        <begin position="67"/>
        <end position="86"/>
    </location>
</feature>
<sequence>MMADKAGKHSQLSVVSFDPRTKLYALLIFNIVMLTSLTEGVSVYLKPFLAILAFLFLLNARMTKTAVIYLVLYVVSWNAEFFLQYISGMSLGGFLIRFFSHMITRIVPGFMFAYYMLRTTRVSEFIAAMKRMHISQKLIIPISIMFRFFPTVGDEYASIQDAMRLRGIGIRKGPIAMAEYRLVPLIISLVKIGDELSAAAVTRGLGRQNERSNYCTIGFKACDICLLLLMTGVFLVYLIC</sequence>
<keyword evidence="2" id="KW-1003">Cell membrane</keyword>
<protein>
    <submittedName>
        <fullName evidence="7">Energy-coupling factor transporter transmembrane protein EcfT</fullName>
    </submittedName>
</protein>
<dbReference type="Proteomes" id="UP000358366">
    <property type="component" value="Unassembled WGS sequence"/>
</dbReference>
<dbReference type="PANTHER" id="PTHR34857:SF2">
    <property type="entry name" value="SLL0384 PROTEIN"/>
    <property type="match status" value="1"/>
</dbReference>
<dbReference type="CDD" id="cd16914">
    <property type="entry name" value="EcfT"/>
    <property type="match status" value="1"/>
</dbReference>
<evidence type="ECO:0000256" key="2">
    <source>
        <dbReference type="ARBA" id="ARBA00022475"/>
    </source>
</evidence>
<evidence type="ECO:0000256" key="4">
    <source>
        <dbReference type="ARBA" id="ARBA00022989"/>
    </source>
</evidence>